<gene>
    <name evidence="1" type="ORF">EPI11_02055</name>
</gene>
<proteinExistence type="predicted"/>
<evidence type="ECO:0000313" key="2">
    <source>
        <dbReference type="Proteomes" id="UP000287527"/>
    </source>
</evidence>
<accession>A0A444HFJ8</accession>
<dbReference type="OrthoDB" id="9807923at2"/>
<dbReference type="Gene3D" id="3.30.530.20">
    <property type="match status" value="1"/>
</dbReference>
<dbReference type="InterPro" id="IPR023393">
    <property type="entry name" value="START-like_dom_sf"/>
</dbReference>
<dbReference type="AlphaFoldDB" id="A0A444HFJ8"/>
<organism evidence="1 2">
    <name type="scientific">Flavobacterium cerinum</name>
    <dbReference type="NCBI Taxonomy" id="2502784"/>
    <lineage>
        <taxon>Bacteria</taxon>
        <taxon>Pseudomonadati</taxon>
        <taxon>Bacteroidota</taxon>
        <taxon>Flavobacteriia</taxon>
        <taxon>Flavobacteriales</taxon>
        <taxon>Flavobacteriaceae</taxon>
        <taxon>Flavobacterium</taxon>
    </lineage>
</organism>
<reference evidence="1 2" key="1">
    <citation type="submission" date="2019-01" db="EMBL/GenBank/DDBJ databases">
        <title>Flavobacterium sp. nov.,isolated from freshwater.</title>
        <authorList>
            <person name="Zhang R."/>
            <person name="Du Z.-J."/>
        </authorList>
    </citation>
    <scope>NUCLEOTIDE SEQUENCE [LARGE SCALE GENOMIC DNA]</scope>
    <source>
        <strain evidence="1 2">1E403</strain>
    </source>
</reference>
<name>A0A444HFJ8_9FLAO</name>
<dbReference type="SUPFAM" id="SSF55961">
    <property type="entry name" value="Bet v1-like"/>
    <property type="match status" value="1"/>
</dbReference>
<dbReference type="CDD" id="cd07818">
    <property type="entry name" value="SRPBCC_1"/>
    <property type="match status" value="1"/>
</dbReference>
<keyword evidence="2" id="KW-1185">Reference proteome</keyword>
<evidence type="ECO:0000313" key="1">
    <source>
        <dbReference type="EMBL" id="RWX03736.1"/>
    </source>
</evidence>
<comment type="caution">
    <text evidence="1">The sequence shown here is derived from an EMBL/GenBank/DDBJ whole genome shotgun (WGS) entry which is preliminary data.</text>
</comment>
<dbReference type="EMBL" id="SBII01000001">
    <property type="protein sequence ID" value="RWX03736.1"/>
    <property type="molecule type" value="Genomic_DNA"/>
</dbReference>
<dbReference type="RefSeq" id="WP_128388291.1">
    <property type="nucleotide sequence ID" value="NZ_SBII01000001.1"/>
</dbReference>
<dbReference type="Proteomes" id="UP000287527">
    <property type="component" value="Unassembled WGS sequence"/>
</dbReference>
<sequence>MKILKKILLVILIIIAIPLVLAIFIKNDYAVTREIVINKPNAVVFDYIKHIKNQNTYNAWILADPNIKHEYTGTDSTVGFVNAWKGNSSVGEGEQEITKIAEGSRLDTELRFKEPMESTGYAFMSTDEVDPANTKVIWGMQGRSSYPINFMNLFMDSMIGNKLNEGLSNLKKEVEKQ</sequence>
<protein>
    <submittedName>
        <fullName evidence="1">Polyketide cyclase</fullName>
    </submittedName>
</protein>